<dbReference type="GeneID" id="88805435"/>
<dbReference type="PANTHER" id="PTHR38781:SF1">
    <property type="entry name" value="ANTITOXIN DINJ-RELATED"/>
    <property type="match status" value="1"/>
</dbReference>
<dbReference type="GO" id="GO:0006355">
    <property type="term" value="P:regulation of DNA-templated transcription"/>
    <property type="evidence" value="ECO:0007669"/>
    <property type="project" value="InterPro"/>
</dbReference>
<protein>
    <submittedName>
        <fullName evidence="3">DNA-damage-inducible protein J</fullName>
    </submittedName>
</protein>
<dbReference type="GO" id="GO:0015643">
    <property type="term" value="F:toxic substance binding"/>
    <property type="evidence" value="ECO:0007669"/>
    <property type="project" value="InterPro"/>
</dbReference>
<dbReference type="RefSeq" id="WP_011148029.1">
    <property type="nucleotide sequence ID" value="NZ_CAWQXX010000034.1"/>
</dbReference>
<dbReference type="InterPro" id="IPR026262">
    <property type="entry name" value="DinJ"/>
</dbReference>
<dbReference type="GO" id="GO:0000987">
    <property type="term" value="F:cis-regulatory region sequence-specific DNA binding"/>
    <property type="evidence" value="ECO:0007669"/>
    <property type="project" value="InterPro"/>
</dbReference>
<dbReference type="Gene3D" id="1.10.1220.10">
    <property type="entry name" value="Met repressor-like"/>
    <property type="match status" value="1"/>
</dbReference>
<dbReference type="InterPro" id="IPR013321">
    <property type="entry name" value="Arc_rbn_hlx_hlx"/>
</dbReference>
<dbReference type="InterPro" id="IPR007337">
    <property type="entry name" value="RelB/DinJ"/>
</dbReference>
<dbReference type="GO" id="GO:0006351">
    <property type="term" value="P:DNA-templated transcription"/>
    <property type="evidence" value="ECO:0007669"/>
    <property type="project" value="TreeGrafter"/>
</dbReference>
<reference evidence="4" key="1">
    <citation type="submission" date="2016-10" db="EMBL/GenBank/DDBJ databases">
        <authorList>
            <person name="Varghese N."/>
            <person name="Submissions S."/>
        </authorList>
    </citation>
    <scope>NUCLEOTIDE SEQUENCE [LARGE SCALE GENOMIC DNA]</scope>
    <source>
        <strain evidence="4">ATCC 29999</strain>
    </source>
</reference>
<sequence length="90" mass="10069">MGTETYVRTRIDPAIKQEATDVLAAIGIKMSDFLRIAVTMVAKEKALPFEIKKIPNRVTVEAMNEARSSMNARFNDADDLIHDIEKDCGK</sequence>
<dbReference type="OrthoDB" id="3174560at2"/>
<dbReference type="EMBL" id="FMWJ01000002">
    <property type="protein sequence ID" value="SCZ53817.1"/>
    <property type="molecule type" value="Genomic_DNA"/>
</dbReference>
<dbReference type="Proteomes" id="UP000183223">
    <property type="component" value="Unassembled WGS sequence"/>
</dbReference>
<accession>A0A1G5PWN3</accession>
<keyword evidence="2" id="KW-1277">Toxin-antitoxin system</keyword>
<evidence type="ECO:0000313" key="3">
    <source>
        <dbReference type="EMBL" id="SCZ53817.1"/>
    </source>
</evidence>
<organism evidence="3 4">
    <name type="scientific">Photorhabdus luminescens</name>
    <name type="common">Xenorhabdus luminescens</name>
    <dbReference type="NCBI Taxonomy" id="29488"/>
    <lineage>
        <taxon>Bacteria</taxon>
        <taxon>Pseudomonadati</taxon>
        <taxon>Pseudomonadota</taxon>
        <taxon>Gammaproteobacteria</taxon>
        <taxon>Enterobacterales</taxon>
        <taxon>Morganellaceae</taxon>
        <taxon>Photorhabdus</taxon>
    </lineage>
</organism>
<evidence type="ECO:0000256" key="2">
    <source>
        <dbReference type="ARBA" id="ARBA00022649"/>
    </source>
</evidence>
<keyword evidence="4" id="KW-1185">Reference proteome</keyword>
<evidence type="ECO:0000313" key="4">
    <source>
        <dbReference type="Proteomes" id="UP000183223"/>
    </source>
</evidence>
<dbReference type="PIRSF" id="PIRSF003108">
    <property type="entry name" value="DinJ"/>
    <property type="match status" value="1"/>
</dbReference>
<proteinExistence type="inferred from homology"/>
<dbReference type="AlphaFoldDB" id="A0A1G5PWN3"/>
<dbReference type="GO" id="GO:0044010">
    <property type="term" value="P:single-species biofilm formation"/>
    <property type="evidence" value="ECO:0007669"/>
    <property type="project" value="InterPro"/>
</dbReference>
<name>A0A1G5PWN3_PHOLU</name>
<evidence type="ECO:0000256" key="1">
    <source>
        <dbReference type="ARBA" id="ARBA00010562"/>
    </source>
</evidence>
<comment type="similarity">
    <text evidence="1">Belongs to the RelB/DinJ antitoxin family.</text>
</comment>
<dbReference type="PANTHER" id="PTHR38781">
    <property type="entry name" value="ANTITOXIN DINJ-RELATED"/>
    <property type="match status" value="1"/>
</dbReference>
<dbReference type="Pfam" id="PF04221">
    <property type="entry name" value="RelB"/>
    <property type="match status" value="1"/>
</dbReference>
<gene>
    <name evidence="3" type="ORF">SAMN02982990_00467</name>
</gene>
<dbReference type="NCBIfam" id="TIGR02384">
    <property type="entry name" value="RelB_DinJ"/>
    <property type="match status" value="1"/>
</dbReference>